<evidence type="ECO:0000313" key="3">
    <source>
        <dbReference type="Proteomes" id="UP001497444"/>
    </source>
</evidence>
<feature type="region of interest" description="Disordered" evidence="1">
    <location>
        <begin position="1"/>
        <end position="39"/>
    </location>
</feature>
<feature type="compositionally biased region" description="Basic and acidic residues" evidence="1">
    <location>
        <begin position="81"/>
        <end position="92"/>
    </location>
</feature>
<feature type="compositionally biased region" description="Basic and acidic residues" evidence="1">
    <location>
        <begin position="1"/>
        <end position="12"/>
    </location>
</feature>
<evidence type="ECO:0000313" key="2">
    <source>
        <dbReference type="EMBL" id="CAK9279043.1"/>
    </source>
</evidence>
<gene>
    <name evidence="2" type="ORF">CSSPJE1EN1_LOCUS24521</name>
</gene>
<dbReference type="EMBL" id="OZ020104">
    <property type="protein sequence ID" value="CAK9279043.1"/>
    <property type="molecule type" value="Genomic_DNA"/>
</dbReference>
<sequence length="92" mass="10729">MPCGGRRDTPRGRREKKPTRRYVHQNGYSDKAKEIKAQNRGRILSSRAQKSVAIKGTWQTLTGKRDRARRWRKTMSRGLSKRAEEAKKYTTP</sequence>
<name>A0ABP0XMS7_9BRYO</name>
<feature type="compositionally biased region" description="Basic residues" evidence="1">
    <location>
        <begin position="66"/>
        <end position="75"/>
    </location>
</feature>
<keyword evidence="3" id="KW-1185">Reference proteome</keyword>
<protein>
    <submittedName>
        <fullName evidence="2">Uncharacterized protein</fullName>
    </submittedName>
</protein>
<evidence type="ECO:0000256" key="1">
    <source>
        <dbReference type="SAM" id="MobiDB-lite"/>
    </source>
</evidence>
<organism evidence="2 3">
    <name type="scientific">Sphagnum jensenii</name>
    <dbReference type="NCBI Taxonomy" id="128206"/>
    <lineage>
        <taxon>Eukaryota</taxon>
        <taxon>Viridiplantae</taxon>
        <taxon>Streptophyta</taxon>
        <taxon>Embryophyta</taxon>
        <taxon>Bryophyta</taxon>
        <taxon>Sphagnophytina</taxon>
        <taxon>Sphagnopsida</taxon>
        <taxon>Sphagnales</taxon>
        <taxon>Sphagnaceae</taxon>
        <taxon>Sphagnum</taxon>
    </lineage>
</organism>
<feature type="compositionally biased region" description="Basic residues" evidence="1">
    <location>
        <begin position="13"/>
        <end position="23"/>
    </location>
</feature>
<accession>A0ABP0XMS7</accession>
<reference evidence="2" key="1">
    <citation type="submission" date="2024-02" db="EMBL/GenBank/DDBJ databases">
        <authorList>
            <consortium name="ELIXIR-Norway"/>
            <consortium name="Elixir Norway"/>
        </authorList>
    </citation>
    <scope>NUCLEOTIDE SEQUENCE</scope>
</reference>
<feature type="region of interest" description="Disordered" evidence="1">
    <location>
        <begin position="60"/>
        <end position="92"/>
    </location>
</feature>
<dbReference type="Proteomes" id="UP001497444">
    <property type="component" value="Chromosome 9"/>
</dbReference>
<proteinExistence type="predicted"/>